<evidence type="ECO:0000313" key="6">
    <source>
        <dbReference type="Proteomes" id="UP000192721"/>
    </source>
</evidence>
<dbReference type="EMBL" id="MUKV01000048">
    <property type="protein sequence ID" value="OQS32280.1"/>
    <property type="molecule type" value="Genomic_DNA"/>
</dbReference>
<dbReference type="Proteomes" id="UP000192721">
    <property type="component" value="Unassembled WGS sequence"/>
</dbReference>
<dbReference type="PROSITE" id="PS50995">
    <property type="entry name" value="HTH_MARR_2"/>
    <property type="match status" value="1"/>
</dbReference>
<gene>
    <name evidence="5" type="ORF">B0T45_22040</name>
</gene>
<dbReference type="Pfam" id="PF12802">
    <property type="entry name" value="MarR_2"/>
    <property type="match status" value="1"/>
</dbReference>
<dbReference type="InterPro" id="IPR000835">
    <property type="entry name" value="HTH_MarR-typ"/>
</dbReference>
<dbReference type="GO" id="GO:0003700">
    <property type="term" value="F:DNA-binding transcription factor activity"/>
    <property type="evidence" value="ECO:0007669"/>
    <property type="project" value="InterPro"/>
</dbReference>
<sequence>MSHFEETRKRLLRVKTRIPEFPLSLLTLTRLNYHVQKRIQDLTNAALRKHGLTESSYLVLAVLYGSEQETMTPGSLAETSSQKPANMTRICNDLEKQGLIRRGGLSDDRRAVTVTLSEAGRDRIRKLLPDVWGNLGNTFDGFSAEEMQQQEQFYLRQLGNLNRAVSNDDHG</sequence>
<comment type="caution">
    <text evidence="5">The sequence shown here is derived from an EMBL/GenBank/DDBJ whole genome shotgun (WGS) entry which is preliminary data.</text>
</comment>
<feature type="domain" description="HTH marR-type" evidence="4">
    <location>
        <begin position="25"/>
        <end position="159"/>
    </location>
</feature>
<evidence type="ECO:0000256" key="3">
    <source>
        <dbReference type="ARBA" id="ARBA00023163"/>
    </source>
</evidence>
<evidence type="ECO:0000256" key="2">
    <source>
        <dbReference type="ARBA" id="ARBA00023125"/>
    </source>
</evidence>
<dbReference type="SUPFAM" id="SSF46785">
    <property type="entry name" value="Winged helix' DNA-binding domain"/>
    <property type="match status" value="1"/>
</dbReference>
<dbReference type="SMART" id="SM00347">
    <property type="entry name" value="HTH_MARR"/>
    <property type="match status" value="1"/>
</dbReference>
<dbReference type="RefSeq" id="WP_081556988.1">
    <property type="nucleotide sequence ID" value="NZ_MUKV01000048.1"/>
</dbReference>
<dbReference type="PRINTS" id="PR00598">
    <property type="entry name" value="HTHMARR"/>
</dbReference>
<proteinExistence type="predicted"/>
<keyword evidence="2" id="KW-0238">DNA-binding</keyword>
<evidence type="ECO:0000259" key="4">
    <source>
        <dbReference type="PROSITE" id="PS50995"/>
    </source>
</evidence>
<dbReference type="PANTHER" id="PTHR33164">
    <property type="entry name" value="TRANSCRIPTIONAL REGULATOR, MARR FAMILY"/>
    <property type="match status" value="1"/>
</dbReference>
<dbReference type="GO" id="GO:0003677">
    <property type="term" value="F:DNA binding"/>
    <property type="evidence" value="ECO:0007669"/>
    <property type="project" value="UniProtKB-KW"/>
</dbReference>
<keyword evidence="1" id="KW-0805">Transcription regulation</keyword>
<name>A0A1W0CC26_9NEIS</name>
<keyword evidence="3" id="KW-0804">Transcription</keyword>
<dbReference type="AlphaFoldDB" id="A0A1W0CC26"/>
<protein>
    <submittedName>
        <fullName evidence="5">MarR family transcriptional regulator</fullName>
    </submittedName>
</protein>
<organism evidence="5 6">
    <name type="scientific">Chromobacterium haemolyticum</name>
    <dbReference type="NCBI Taxonomy" id="394935"/>
    <lineage>
        <taxon>Bacteria</taxon>
        <taxon>Pseudomonadati</taxon>
        <taxon>Pseudomonadota</taxon>
        <taxon>Betaproteobacteria</taxon>
        <taxon>Neisseriales</taxon>
        <taxon>Chromobacteriaceae</taxon>
        <taxon>Chromobacterium</taxon>
    </lineage>
</organism>
<evidence type="ECO:0000256" key="1">
    <source>
        <dbReference type="ARBA" id="ARBA00023015"/>
    </source>
</evidence>
<dbReference type="InterPro" id="IPR036390">
    <property type="entry name" value="WH_DNA-bd_sf"/>
</dbReference>
<evidence type="ECO:0000313" key="5">
    <source>
        <dbReference type="EMBL" id="OQS32280.1"/>
    </source>
</evidence>
<dbReference type="GO" id="GO:0006950">
    <property type="term" value="P:response to stress"/>
    <property type="evidence" value="ECO:0007669"/>
    <property type="project" value="TreeGrafter"/>
</dbReference>
<dbReference type="InterPro" id="IPR023187">
    <property type="entry name" value="Tscrpt_reg_MarR-type_CS"/>
</dbReference>
<dbReference type="InterPro" id="IPR036388">
    <property type="entry name" value="WH-like_DNA-bd_sf"/>
</dbReference>
<reference evidence="5 6" key="1">
    <citation type="submission" date="2017-02" db="EMBL/GenBank/DDBJ databases">
        <title>Chromobacterium haemolyticum H5244.</title>
        <authorList>
            <person name="Gulvik C.A."/>
        </authorList>
    </citation>
    <scope>NUCLEOTIDE SEQUENCE [LARGE SCALE GENOMIC DNA]</scope>
    <source>
        <strain evidence="5 6">H5244</strain>
    </source>
</reference>
<dbReference type="InterPro" id="IPR039422">
    <property type="entry name" value="MarR/SlyA-like"/>
</dbReference>
<dbReference type="PROSITE" id="PS01117">
    <property type="entry name" value="HTH_MARR_1"/>
    <property type="match status" value="1"/>
</dbReference>
<dbReference type="PANTHER" id="PTHR33164:SF43">
    <property type="entry name" value="HTH-TYPE TRANSCRIPTIONAL REPRESSOR YETL"/>
    <property type="match status" value="1"/>
</dbReference>
<dbReference type="Gene3D" id="1.10.10.10">
    <property type="entry name" value="Winged helix-like DNA-binding domain superfamily/Winged helix DNA-binding domain"/>
    <property type="match status" value="1"/>
</dbReference>
<accession>A0A1W0CC26</accession>